<dbReference type="PANTHER" id="PTHR30576:SF10">
    <property type="entry name" value="SLL5057 PROTEIN"/>
    <property type="match status" value="1"/>
</dbReference>
<evidence type="ECO:0000256" key="7">
    <source>
        <dbReference type="SAM" id="Phobius"/>
    </source>
</evidence>
<evidence type="ECO:0000313" key="9">
    <source>
        <dbReference type="EMBL" id="TDC73026.1"/>
    </source>
</evidence>
<dbReference type="PANTHER" id="PTHR30576">
    <property type="entry name" value="COLANIC BIOSYNTHESIS UDP-GLUCOSE LIPID CARRIER TRANSFERASE"/>
    <property type="match status" value="1"/>
</dbReference>
<dbReference type="InterPro" id="IPR017475">
    <property type="entry name" value="EPS_sugar_tfrase"/>
</dbReference>
<evidence type="ECO:0000256" key="5">
    <source>
        <dbReference type="ARBA" id="ARBA00022989"/>
    </source>
</evidence>
<keyword evidence="10" id="KW-1185">Reference proteome</keyword>
<proteinExistence type="inferred from homology"/>
<evidence type="ECO:0000256" key="6">
    <source>
        <dbReference type="ARBA" id="ARBA00023136"/>
    </source>
</evidence>
<evidence type="ECO:0000256" key="1">
    <source>
        <dbReference type="ARBA" id="ARBA00004141"/>
    </source>
</evidence>
<evidence type="ECO:0000313" key="10">
    <source>
        <dbReference type="Proteomes" id="UP000295345"/>
    </source>
</evidence>
<dbReference type="GO" id="GO:0016780">
    <property type="term" value="F:phosphotransferase activity, for other substituted phosphate groups"/>
    <property type="evidence" value="ECO:0007669"/>
    <property type="project" value="TreeGrafter"/>
</dbReference>
<feature type="transmembrane region" description="Helical" evidence="7">
    <location>
        <begin position="92"/>
        <end position="114"/>
    </location>
</feature>
<evidence type="ECO:0000256" key="2">
    <source>
        <dbReference type="ARBA" id="ARBA00006464"/>
    </source>
</evidence>
<evidence type="ECO:0000259" key="8">
    <source>
        <dbReference type="Pfam" id="PF02397"/>
    </source>
</evidence>
<dbReference type="AlphaFoldDB" id="A0A4R4TAI8"/>
<keyword evidence="5 7" id="KW-1133">Transmembrane helix</keyword>
<reference evidence="9 10" key="1">
    <citation type="submission" date="2019-03" db="EMBL/GenBank/DDBJ databases">
        <title>Draft genome sequences of novel Actinobacteria.</title>
        <authorList>
            <person name="Sahin N."/>
            <person name="Ay H."/>
            <person name="Saygin H."/>
        </authorList>
    </citation>
    <scope>NUCLEOTIDE SEQUENCE [LARGE SCALE GENOMIC DNA]</scope>
    <source>
        <strain evidence="9 10">DSM 41900</strain>
    </source>
</reference>
<keyword evidence="6 7" id="KW-0472">Membrane</keyword>
<sequence>MRHHQPNAPRSGLARRPTTAALRPLGRRESSPWYPPVVVATDVLGVFVPVLAVYSLAPEPRPLAAATVATLSWVTIRVIHHRYRVRSLGETRGLLPTLHDWLLFLGLLAGLRAVTGERSTVASALFALVPSLLLTAVTGALLHRHLLAERHRARAVRRVLVIGEPAPVDEVTAQLAARTDHAYVVVGTVLVGEAGELTSGVKELGRLAAALDRSPAVPDLIPEGPDGSTVLAAARHQDADLVLIAPGCLLTGERLRRICWAVQDAGLQLAVASGLSEVALRRLTVSSAAGLNLLHIDPPLRRGPQPALKSALDRVAAGAALVALAPLLAVLALAVSLDSHGPALYRQTRIGYRGTPFTLWKFRTMVPDAESRRPELEGLNEHLNGPLFKIRRDPRITRFGRFLRRTSLDELPQLVNVLRGEMSLVGPRPPLPEEVASYGAVELRRLGVKPGITGPWQISGRSDLSWDEGLALDLFYTDNWSVTGDLDVLARTFRAVVDGRGAY</sequence>
<gene>
    <name evidence="9" type="ORF">E1283_20195</name>
</gene>
<feature type="domain" description="Bacterial sugar transferase" evidence="8">
    <location>
        <begin position="309"/>
        <end position="497"/>
    </location>
</feature>
<dbReference type="RefSeq" id="WP_132819511.1">
    <property type="nucleotide sequence ID" value="NZ_SMKI01000218.1"/>
</dbReference>
<dbReference type="InterPro" id="IPR003362">
    <property type="entry name" value="Bact_transf"/>
</dbReference>
<feature type="transmembrane region" description="Helical" evidence="7">
    <location>
        <begin position="120"/>
        <end position="142"/>
    </location>
</feature>
<feature type="transmembrane region" description="Helical" evidence="7">
    <location>
        <begin position="315"/>
        <end position="337"/>
    </location>
</feature>
<comment type="similarity">
    <text evidence="2">Belongs to the bacterial sugar transferase family.</text>
</comment>
<evidence type="ECO:0000256" key="3">
    <source>
        <dbReference type="ARBA" id="ARBA00022679"/>
    </source>
</evidence>
<dbReference type="EMBL" id="SMKI01000218">
    <property type="protein sequence ID" value="TDC73026.1"/>
    <property type="molecule type" value="Genomic_DNA"/>
</dbReference>
<keyword evidence="3 9" id="KW-0808">Transferase</keyword>
<comment type="caution">
    <text evidence="9">The sequence shown here is derived from an EMBL/GenBank/DDBJ whole genome shotgun (WGS) entry which is preliminary data.</text>
</comment>
<protein>
    <submittedName>
        <fullName evidence="9">Exopolysaccharide biosynthesis polyprenyl glycosylphosphotransferase</fullName>
    </submittedName>
</protein>
<dbReference type="Pfam" id="PF02397">
    <property type="entry name" value="Bac_transf"/>
    <property type="match status" value="1"/>
</dbReference>
<evidence type="ECO:0000256" key="4">
    <source>
        <dbReference type="ARBA" id="ARBA00022692"/>
    </source>
</evidence>
<organism evidence="9 10">
    <name type="scientific">Streptomyces hainanensis</name>
    <dbReference type="NCBI Taxonomy" id="402648"/>
    <lineage>
        <taxon>Bacteria</taxon>
        <taxon>Bacillati</taxon>
        <taxon>Actinomycetota</taxon>
        <taxon>Actinomycetes</taxon>
        <taxon>Kitasatosporales</taxon>
        <taxon>Streptomycetaceae</taxon>
        <taxon>Streptomyces</taxon>
    </lineage>
</organism>
<keyword evidence="4 7" id="KW-0812">Transmembrane</keyword>
<dbReference type="GO" id="GO:0016020">
    <property type="term" value="C:membrane"/>
    <property type="evidence" value="ECO:0007669"/>
    <property type="project" value="UniProtKB-SubCell"/>
</dbReference>
<dbReference type="OrthoDB" id="9808602at2"/>
<comment type="subcellular location">
    <subcellularLocation>
        <location evidence="1">Membrane</location>
        <topology evidence="1">Multi-pass membrane protein</topology>
    </subcellularLocation>
</comment>
<dbReference type="Proteomes" id="UP000295345">
    <property type="component" value="Unassembled WGS sequence"/>
</dbReference>
<accession>A0A4R4TAI8</accession>
<feature type="transmembrane region" description="Helical" evidence="7">
    <location>
        <begin position="33"/>
        <end position="57"/>
    </location>
</feature>
<dbReference type="NCBIfam" id="TIGR03025">
    <property type="entry name" value="EPS_sugtrans"/>
    <property type="match status" value="1"/>
</dbReference>
<feature type="transmembrane region" description="Helical" evidence="7">
    <location>
        <begin position="63"/>
        <end position="80"/>
    </location>
</feature>
<name>A0A4R4TAI8_9ACTN</name>